<dbReference type="Pfam" id="PF02405">
    <property type="entry name" value="MlaE"/>
    <property type="match status" value="1"/>
</dbReference>
<accession>A0A809RH50</accession>
<feature type="transmembrane region" description="Helical" evidence="1">
    <location>
        <begin position="68"/>
        <end position="92"/>
    </location>
</feature>
<proteinExistence type="predicted"/>
<feature type="transmembrane region" description="Helical" evidence="1">
    <location>
        <begin position="177"/>
        <end position="197"/>
    </location>
</feature>
<evidence type="ECO:0000313" key="3">
    <source>
        <dbReference type="Proteomes" id="UP000463939"/>
    </source>
</evidence>
<dbReference type="KEGG" id="sniv:SFSGTM_15930"/>
<evidence type="ECO:0000313" key="2">
    <source>
        <dbReference type="EMBL" id="BBP00885.1"/>
    </source>
</evidence>
<keyword evidence="3" id="KW-1185">Reference proteome</keyword>
<feature type="transmembrane region" description="Helical" evidence="1">
    <location>
        <begin position="30"/>
        <end position="56"/>
    </location>
</feature>
<dbReference type="PANTHER" id="PTHR30188:SF4">
    <property type="entry name" value="PROTEIN TRIGALACTOSYLDIACYLGLYCEROL 1, CHLOROPLASTIC"/>
    <property type="match status" value="1"/>
</dbReference>
<name>A0A809RH50_9PROT</name>
<evidence type="ECO:0000256" key="1">
    <source>
        <dbReference type="SAM" id="Phobius"/>
    </source>
</evidence>
<organism evidence="2 3">
    <name type="scientific">Sulfuriferula nivalis</name>
    <dbReference type="NCBI Taxonomy" id="2675298"/>
    <lineage>
        <taxon>Bacteria</taxon>
        <taxon>Pseudomonadati</taxon>
        <taxon>Pseudomonadota</taxon>
        <taxon>Betaproteobacteria</taxon>
        <taxon>Nitrosomonadales</taxon>
        <taxon>Sulfuricellaceae</taxon>
        <taxon>Sulfuriferula</taxon>
    </lineage>
</organism>
<dbReference type="GO" id="GO:0043190">
    <property type="term" value="C:ATP-binding cassette (ABC) transporter complex"/>
    <property type="evidence" value="ECO:0007669"/>
    <property type="project" value="InterPro"/>
</dbReference>
<dbReference type="GO" id="GO:0005548">
    <property type="term" value="F:phospholipid transporter activity"/>
    <property type="evidence" value="ECO:0007669"/>
    <property type="project" value="TreeGrafter"/>
</dbReference>
<protein>
    <recommendedName>
        <fullName evidence="4">ABC transporter permease</fullName>
    </recommendedName>
</protein>
<reference evidence="3" key="1">
    <citation type="submission" date="2019-11" db="EMBL/GenBank/DDBJ databases">
        <title>Isolation and characterization of a novel species in the genus Sulfuriferula.</title>
        <authorList>
            <person name="Mochizuki J."/>
            <person name="Kojima H."/>
            <person name="Fukui M."/>
        </authorList>
    </citation>
    <scope>NUCLEOTIDE SEQUENCE [LARGE SCALE GENOMIC DNA]</scope>
    <source>
        <strain evidence="3">SGTM</strain>
    </source>
</reference>
<dbReference type="Proteomes" id="UP000463939">
    <property type="component" value="Chromosome"/>
</dbReference>
<keyword evidence="1" id="KW-0472">Membrane</keyword>
<keyword evidence="1" id="KW-1133">Transmembrane helix</keyword>
<dbReference type="PANTHER" id="PTHR30188">
    <property type="entry name" value="ABC TRANSPORTER PERMEASE PROTEIN-RELATED"/>
    <property type="match status" value="1"/>
</dbReference>
<evidence type="ECO:0008006" key="4">
    <source>
        <dbReference type="Google" id="ProtNLM"/>
    </source>
</evidence>
<dbReference type="EMBL" id="AP021881">
    <property type="protein sequence ID" value="BBP00885.1"/>
    <property type="molecule type" value="Genomic_DNA"/>
</dbReference>
<feature type="transmembrane region" description="Helical" evidence="1">
    <location>
        <begin position="130"/>
        <end position="157"/>
    </location>
</feature>
<gene>
    <name evidence="2" type="ORF">SFSGTM_15930</name>
</gene>
<feature type="transmembrane region" description="Helical" evidence="1">
    <location>
        <begin position="209"/>
        <end position="230"/>
    </location>
</feature>
<keyword evidence="1" id="KW-0812">Transmembrane</keyword>
<dbReference type="InterPro" id="IPR030802">
    <property type="entry name" value="Permease_MalE"/>
</dbReference>
<dbReference type="AlphaFoldDB" id="A0A809RH50"/>
<sequence length="240" mass="26309">MAYFAMHLLEVAVSPRTYDSATRWIIVKQIYFTAVQALPIFLAYSLIISALLIHIMVSVARDLGLSGYVPGLIVGFLLTQLLPLLSALFVALRSGAAINTEIALMHVNNEITAFEHAQIDPMRYEYMPRVIGGVASVLTLTGLSILGALCVAFVGIYGWVWENWSCYAHMMAQLLPVSLILGVVVKTILFGLAVTLIPLKTGLEIPKRLFLVPVAVLKGMMRVFFAIVLIEVASLALNYI</sequence>